<dbReference type="Proteomes" id="UP000733372">
    <property type="component" value="Unassembled WGS sequence"/>
</dbReference>
<reference evidence="1" key="1">
    <citation type="submission" date="2021-02" db="EMBL/GenBank/DDBJ databases">
        <title>Infant gut strain persistence is associated with maternal origin, phylogeny, and functional potential including surface adhesion and iron acquisition.</title>
        <authorList>
            <person name="Lou Y.C."/>
        </authorList>
    </citation>
    <scope>NUCLEOTIDE SEQUENCE</scope>
    <source>
        <strain evidence="1">L3_101_367G1_dasL3_101_367G1_metabat.metabat.26</strain>
    </source>
</reference>
<proteinExistence type="predicted"/>
<gene>
    <name evidence="1" type="ORF">KHW66_00350</name>
</gene>
<name>A0A943FVT9_9FIRM</name>
<dbReference type="EMBL" id="JAGZAM010000001">
    <property type="protein sequence ID" value="MBS5686560.1"/>
    <property type="molecule type" value="Genomic_DNA"/>
</dbReference>
<comment type="caution">
    <text evidence="1">The sequence shown here is derived from an EMBL/GenBank/DDBJ whole genome shotgun (WGS) entry which is preliminary data.</text>
</comment>
<protein>
    <submittedName>
        <fullName evidence="1">Uncharacterized protein</fullName>
    </submittedName>
</protein>
<accession>A0A943FVT9</accession>
<evidence type="ECO:0000313" key="1">
    <source>
        <dbReference type="EMBL" id="MBS5686560.1"/>
    </source>
</evidence>
<evidence type="ECO:0000313" key="2">
    <source>
        <dbReference type="Proteomes" id="UP000733372"/>
    </source>
</evidence>
<sequence length="248" mass="26257">MAYNEKHLAKLADLKALGTKQKEVADALAARVDTLEKVGSQANVLEGVKVNGTALAIANKMVDILIATGSKNGSISVNGADVAIKGLAALAFKAKVSQSDLDDALAAVLEGKADKATTLDGYGITNAYTKDEINAKISAVYKPAGSVVFAELPALSESILGNVYNVTDAFTTTANFVEGISTMCWLVSLTCPVMLKRKQERACLTRTSLRPSRISWTALRLAQTSMSIPPTPLLPAACTRPPWMKRAM</sequence>
<dbReference type="AlphaFoldDB" id="A0A943FVT9"/>
<organism evidence="1 2">
    <name type="scientific">Faecalibacterium prausnitzii</name>
    <dbReference type="NCBI Taxonomy" id="853"/>
    <lineage>
        <taxon>Bacteria</taxon>
        <taxon>Bacillati</taxon>
        <taxon>Bacillota</taxon>
        <taxon>Clostridia</taxon>
        <taxon>Eubacteriales</taxon>
        <taxon>Oscillospiraceae</taxon>
        <taxon>Faecalibacterium</taxon>
    </lineage>
</organism>